<proteinExistence type="predicted"/>
<sequence length="252" mass="29065">MQIKLTENDDRLSTAINCSELNDHGDDKQPYKACQTVTGRLSSLPRLSRRRDKHDTTDNVTKLKVPYQIPKSEAIMFEKTNIPQYSSFKHNYQLSPSADCCRFEIPMDIVCLSTMDPLKYISEYCKVCPRRQNLYCTLFNRHRSLKTNTINKDHILSAVCQLRGVSKAFTENILKLLDVCRDIRMDEYVAICAFIERVVCVNEAHSIGQQLERTALEVVDFQNVKSRLQNVDLSENMRKILSIIQGKINLIN</sequence>
<evidence type="ECO:0000313" key="2">
    <source>
        <dbReference type="Proteomes" id="UP000549394"/>
    </source>
</evidence>
<keyword evidence="2" id="KW-1185">Reference proteome</keyword>
<comment type="caution">
    <text evidence="1">The sequence shown here is derived from an EMBL/GenBank/DDBJ whole genome shotgun (WGS) entry which is preliminary data.</text>
</comment>
<protein>
    <submittedName>
        <fullName evidence="1">DgyrCDS7066</fullName>
    </submittedName>
</protein>
<organism evidence="1 2">
    <name type="scientific">Dimorphilus gyrociliatus</name>
    <dbReference type="NCBI Taxonomy" id="2664684"/>
    <lineage>
        <taxon>Eukaryota</taxon>
        <taxon>Metazoa</taxon>
        <taxon>Spiralia</taxon>
        <taxon>Lophotrochozoa</taxon>
        <taxon>Annelida</taxon>
        <taxon>Polychaeta</taxon>
        <taxon>Polychaeta incertae sedis</taxon>
        <taxon>Dinophilidae</taxon>
        <taxon>Dimorphilus</taxon>
    </lineage>
</organism>
<dbReference type="PANTHER" id="PTHR36696">
    <property type="entry name" value="AGAP012002-PA"/>
    <property type="match status" value="1"/>
</dbReference>
<reference evidence="1 2" key="1">
    <citation type="submission" date="2020-08" db="EMBL/GenBank/DDBJ databases">
        <authorList>
            <person name="Hejnol A."/>
        </authorList>
    </citation>
    <scope>NUCLEOTIDE SEQUENCE [LARGE SCALE GENOMIC DNA]</scope>
</reference>
<gene>
    <name evidence="1" type="ORF">DGYR_LOCUS6748</name>
</gene>
<dbReference type="PANTHER" id="PTHR36696:SF1">
    <property type="entry name" value="EF-HAND DOMAIN-CONTAINING PROTEIN"/>
    <property type="match status" value="1"/>
</dbReference>
<dbReference type="OrthoDB" id="10021598at2759"/>
<dbReference type="EMBL" id="CAJFCJ010000008">
    <property type="protein sequence ID" value="CAD5118357.1"/>
    <property type="molecule type" value="Genomic_DNA"/>
</dbReference>
<evidence type="ECO:0000313" key="1">
    <source>
        <dbReference type="EMBL" id="CAD5118357.1"/>
    </source>
</evidence>
<accession>A0A7I8VSL8</accession>
<dbReference type="AlphaFoldDB" id="A0A7I8VSL8"/>
<name>A0A7I8VSL8_9ANNE</name>
<dbReference type="Proteomes" id="UP000549394">
    <property type="component" value="Unassembled WGS sequence"/>
</dbReference>